<comment type="caution">
    <text evidence="1">The sequence shown here is derived from an EMBL/GenBank/DDBJ whole genome shotgun (WGS) entry which is preliminary data.</text>
</comment>
<organism evidence="1 2">
    <name type="scientific">Portunus trituberculatus</name>
    <name type="common">Swimming crab</name>
    <name type="synonym">Neptunus trituberculatus</name>
    <dbReference type="NCBI Taxonomy" id="210409"/>
    <lineage>
        <taxon>Eukaryota</taxon>
        <taxon>Metazoa</taxon>
        <taxon>Ecdysozoa</taxon>
        <taxon>Arthropoda</taxon>
        <taxon>Crustacea</taxon>
        <taxon>Multicrustacea</taxon>
        <taxon>Malacostraca</taxon>
        <taxon>Eumalacostraca</taxon>
        <taxon>Eucarida</taxon>
        <taxon>Decapoda</taxon>
        <taxon>Pleocyemata</taxon>
        <taxon>Brachyura</taxon>
        <taxon>Eubrachyura</taxon>
        <taxon>Portunoidea</taxon>
        <taxon>Portunidae</taxon>
        <taxon>Portuninae</taxon>
        <taxon>Portunus</taxon>
    </lineage>
</organism>
<evidence type="ECO:0000313" key="1">
    <source>
        <dbReference type="EMBL" id="MPC51126.1"/>
    </source>
</evidence>
<name>A0A5B7FZS7_PORTR</name>
<proteinExistence type="predicted"/>
<dbReference type="EMBL" id="VSRR010009966">
    <property type="protein sequence ID" value="MPC51126.1"/>
    <property type="molecule type" value="Genomic_DNA"/>
</dbReference>
<dbReference type="Proteomes" id="UP000324222">
    <property type="component" value="Unassembled WGS sequence"/>
</dbReference>
<evidence type="ECO:0000313" key="2">
    <source>
        <dbReference type="Proteomes" id="UP000324222"/>
    </source>
</evidence>
<keyword evidence="2" id="KW-1185">Reference proteome</keyword>
<protein>
    <submittedName>
        <fullName evidence="1">Uncharacterized protein</fullName>
    </submittedName>
</protein>
<gene>
    <name evidence="1" type="ORF">E2C01_044966</name>
</gene>
<sequence>MLLEDVMEERDEEQQGGNRWNIRDKTDTCCFKCKAPFKKESDKQQVQDRVKDDSDWCEYVFGGALKVEEYNIEKFIRMGKKQEGKTRPTLSYKLSHRETPAARELCNEYH</sequence>
<dbReference type="AlphaFoldDB" id="A0A5B7FZS7"/>
<reference evidence="1 2" key="1">
    <citation type="submission" date="2019-05" db="EMBL/GenBank/DDBJ databases">
        <title>Another draft genome of Portunus trituberculatus and its Hox gene families provides insights of decapod evolution.</title>
        <authorList>
            <person name="Jeong J.-H."/>
            <person name="Song I."/>
            <person name="Kim S."/>
            <person name="Choi T."/>
            <person name="Kim D."/>
            <person name="Ryu S."/>
            <person name="Kim W."/>
        </authorList>
    </citation>
    <scope>NUCLEOTIDE SEQUENCE [LARGE SCALE GENOMIC DNA]</scope>
    <source>
        <tissue evidence="1">Muscle</tissue>
    </source>
</reference>
<accession>A0A5B7FZS7</accession>